<dbReference type="Proteomes" id="UP000190951">
    <property type="component" value="Chromosome"/>
</dbReference>
<name>A0A1S8L4S2_9CLOT</name>
<protein>
    <submittedName>
        <fullName evidence="2">Uncharacterized protein</fullName>
    </submittedName>
</protein>
<dbReference type="RefSeq" id="WP_139355766.1">
    <property type="nucleotide sequence ID" value="NZ_CP096983.1"/>
</dbReference>
<dbReference type="AlphaFoldDB" id="A0A1S8L4S2"/>
<keyword evidence="3" id="KW-1185">Reference proteome</keyword>
<evidence type="ECO:0000313" key="2">
    <source>
        <dbReference type="EMBL" id="URZ11731.1"/>
    </source>
</evidence>
<dbReference type="STRING" id="84029.CROST_25370"/>
<evidence type="ECO:0000256" key="1">
    <source>
        <dbReference type="SAM" id="MobiDB-lite"/>
    </source>
</evidence>
<dbReference type="EMBL" id="CP096983">
    <property type="protein sequence ID" value="URZ11731.1"/>
    <property type="molecule type" value="Genomic_DNA"/>
</dbReference>
<feature type="compositionally biased region" description="Basic and acidic residues" evidence="1">
    <location>
        <begin position="15"/>
        <end position="35"/>
    </location>
</feature>
<organism evidence="2 3">
    <name type="scientific">Clostridium felsineum</name>
    <dbReference type="NCBI Taxonomy" id="36839"/>
    <lineage>
        <taxon>Bacteria</taxon>
        <taxon>Bacillati</taxon>
        <taxon>Bacillota</taxon>
        <taxon>Clostridia</taxon>
        <taxon>Eubacteriales</taxon>
        <taxon>Clostridiaceae</taxon>
        <taxon>Clostridium</taxon>
    </lineage>
</organism>
<dbReference type="KEGG" id="crw:CROST_024480"/>
<accession>A0A1S8L4S2</accession>
<feature type="region of interest" description="Disordered" evidence="1">
    <location>
        <begin position="1"/>
        <end position="48"/>
    </location>
</feature>
<reference evidence="2 3" key="1">
    <citation type="submission" date="2022-04" db="EMBL/GenBank/DDBJ databases">
        <title>Genome sequence of C. roseum typestrain.</title>
        <authorList>
            <person name="Poehlein A."/>
            <person name="Schoch T."/>
            <person name="Duerre P."/>
            <person name="Daniel R."/>
        </authorList>
    </citation>
    <scope>NUCLEOTIDE SEQUENCE [LARGE SCALE GENOMIC DNA]</scope>
    <source>
        <strain evidence="2 3">DSM 7320</strain>
    </source>
</reference>
<gene>
    <name evidence="2" type="ORF">CROST_024480</name>
</gene>
<sequence length="48" mass="5503">MSRRNNVKKSSTASKGEKSEKAFNKAAESKVDKKNMTYTQKDFFNDKV</sequence>
<proteinExistence type="predicted"/>
<evidence type="ECO:0000313" key="3">
    <source>
        <dbReference type="Proteomes" id="UP000190951"/>
    </source>
</evidence>